<reference evidence="8 9" key="1">
    <citation type="submission" date="2015-01" db="EMBL/GenBank/DDBJ databases">
        <title>The Genome Sequence of Cladophialophora immunda CBS83496.</title>
        <authorList>
            <consortium name="The Broad Institute Genomics Platform"/>
            <person name="Cuomo C."/>
            <person name="de Hoog S."/>
            <person name="Gorbushina A."/>
            <person name="Stielow B."/>
            <person name="Teixiera M."/>
            <person name="Abouelleil A."/>
            <person name="Chapman S.B."/>
            <person name="Priest M."/>
            <person name="Young S.K."/>
            <person name="Wortman J."/>
            <person name="Nusbaum C."/>
            <person name="Birren B."/>
        </authorList>
    </citation>
    <scope>NUCLEOTIDE SEQUENCE [LARGE SCALE GENOMIC DNA]</scope>
    <source>
        <strain evidence="8 9">CBS 83496</strain>
    </source>
</reference>
<dbReference type="InterPro" id="IPR036864">
    <property type="entry name" value="Zn2-C6_fun-type_DNA-bd_sf"/>
</dbReference>
<keyword evidence="9" id="KW-1185">Reference proteome</keyword>
<dbReference type="GO" id="GO:0008270">
    <property type="term" value="F:zinc ion binding"/>
    <property type="evidence" value="ECO:0007669"/>
    <property type="project" value="InterPro"/>
</dbReference>
<evidence type="ECO:0000256" key="2">
    <source>
        <dbReference type="ARBA" id="ARBA00023015"/>
    </source>
</evidence>
<evidence type="ECO:0000313" key="8">
    <source>
        <dbReference type="EMBL" id="KIW30414.1"/>
    </source>
</evidence>
<dbReference type="Gene3D" id="4.10.240.10">
    <property type="entry name" value="Zn(2)-C6 fungal-type DNA-binding domain"/>
    <property type="match status" value="1"/>
</dbReference>
<keyword evidence="4" id="KW-0804">Transcription</keyword>
<evidence type="ECO:0000256" key="5">
    <source>
        <dbReference type="ARBA" id="ARBA00023242"/>
    </source>
</evidence>
<proteinExistence type="predicted"/>
<feature type="region of interest" description="Disordered" evidence="6">
    <location>
        <begin position="106"/>
        <end position="134"/>
    </location>
</feature>
<dbReference type="HOGENOM" id="CLU_023417_2_1_1"/>
<evidence type="ECO:0000313" key="9">
    <source>
        <dbReference type="Proteomes" id="UP000054466"/>
    </source>
</evidence>
<dbReference type="SMART" id="SM00066">
    <property type="entry name" value="GAL4"/>
    <property type="match status" value="1"/>
</dbReference>
<accession>A0A0D2D3Y1</accession>
<dbReference type="OrthoDB" id="1919336at2759"/>
<dbReference type="EMBL" id="KN847042">
    <property type="protein sequence ID" value="KIW30414.1"/>
    <property type="molecule type" value="Genomic_DNA"/>
</dbReference>
<evidence type="ECO:0000259" key="7">
    <source>
        <dbReference type="PROSITE" id="PS50048"/>
    </source>
</evidence>
<evidence type="ECO:0000256" key="3">
    <source>
        <dbReference type="ARBA" id="ARBA00023125"/>
    </source>
</evidence>
<dbReference type="GO" id="GO:0000981">
    <property type="term" value="F:DNA-binding transcription factor activity, RNA polymerase II-specific"/>
    <property type="evidence" value="ECO:0007669"/>
    <property type="project" value="InterPro"/>
</dbReference>
<dbReference type="AlphaFoldDB" id="A0A0D2D3Y1"/>
<keyword evidence="3" id="KW-0238">DNA-binding</keyword>
<dbReference type="Proteomes" id="UP000054466">
    <property type="component" value="Unassembled WGS sequence"/>
</dbReference>
<dbReference type="InterPro" id="IPR021858">
    <property type="entry name" value="Fun_TF"/>
</dbReference>
<dbReference type="PANTHER" id="PTHR37534">
    <property type="entry name" value="TRANSCRIPTIONAL ACTIVATOR PROTEIN UGA3"/>
    <property type="match status" value="1"/>
</dbReference>
<dbReference type="GO" id="GO:0003677">
    <property type="term" value="F:DNA binding"/>
    <property type="evidence" value="ECO:0007669"/>
    <property type="project" value="UniProtKB-KW"/>
</dbReference>
<organism evidence="8 9">
    <name type="scientific">Cladophialophora immunda</name>
    <dbReference type="NCBI Taxonomy" id="569365"/>
    <lineage>
        <taxon>Eukaryota</taxon>
        <taxon>Fungi</taxon>
        <taxon>Dikarya</taxon>
        <taxon>Ascomycota</taxon>
        <taxon>Pezizomycotina</taxon>
        <taxon>Eurotiomycetes</taxon>
        <taxon>Chaetothyriomycetidae</taxon>
        <taxon>Chaetothyriales</taxon>
        <taxon>Herpotrichiellaceae</taxon>
        <taxon>Cladophialophora</taxon>
    </lineage>
</organism>
<evidence type="ECO:0000256" key="4">
    <source>
        <dbReference type="ARBA" id="ARBA00023163"/>
    </source>
</evidence>
<dbReference type="GO" id="GO:0005634">
    <property type="term" value="C:nucleus"/>
    <property type="evidence" value="ECO:0007669"/>
    <property type="project" value="UniProtKB-SubCell"/>
</dbReference>
<dbReference type="SUPFAM" id="SSF57701">
    <property type="entry name" value="Zn2/Cys6 DNA-binding domain"/>
    <property type="match status" value="1"/>
</dbReference>
<dbReference type="VEuPathDB" id="FungiDB:PV07_06158"/>
<dbReference type="CDD" id="cd00067">
    <property type="entry name" value="GAL4"/>
    <property type="match status" value="1"/>
</dbReference>
<evidence type="ECO:0000256" key="1">
    <source>
        <dbReference type="ARBA" id="ARBA00004123"/>
    </source>
</evidence>
<dbReference type="PROSITE" id="PS00463">
    <property type="entry name" value="ZN2_CY6_FUNGAL_1"/>
    <property type="match status" value="1"/>
</dbReference>
<evidence type="ECO:0000256" key="6">
    <source>
        <dbReference type="SAM" id="MobiDB-lite"/>
    </source>
</evidence>
<dbReference type="STRING" id="569365.A0A0D2D3Y1"/>
<name>A0A0D2D3Y1_9EURO</name>
<sequence length="530" mass="59915">MKKSHHNATTTPRICYGTKPVSRMASSKSAPPFPVPKSRNSRTKTGCLCCRLRRKKCDEATPVCNNCVRNNLICSWPRTIAHDSSRRRSDLGWRIRLQEGLLEPTPRRRHGLSFGDHPTSCDDESTSDSKSTTLSRSRVWGMPSLWEPALIKSTESQTLLSHFVHKTAAQLVATGPQDNPLLSRILPWAYSETMIMDAIMALGGAHVSHKTGNQALRHATINHYLSAMRKLKYALTKWDHGAPQSTLRLLTIAILLCQYEAVTCNRRSVAYYHLRACREFINAILEAGRDNLSCSERDVFGFLLEYYSYLAIVRNVTIPPDPQTDVVASDWFVRSLQHLQEYHTFGSLLGGSWELYELIPVIRLLHGLNEDSWFEAYGTLESKILNWSPGLTTTSEASLATQPLDAVERIYQIGVLTFLYSARYVKYRDKDEFCRKLAPIIVEFRGLCLNLGDSPSQSTLLWPFIVIGSCLTSPEDRQKMCSGLSRSSYDMAITQRAAEILNMTWELHQEDMYGPVALEAVMKIHDFCVS</sequence>
<dbReference type="Pfam" id="PF00172">
    <property type="entry name" value="Zn_clus"/>
    <property type="match status" value="1"/>
</dbReference>
<protein>
    <recommendedName>
        <fullName evidence="7">Zn(2)-C6 fungal-type domain-containing protein</fullName>
    </recommendedName>
</protein>
<keyword evidence="2" id="KW-0805">Transcription regulation</keyword>
<comment type="subcellular location">
    <subcellularLocation>
        <location evidence="1">Nucleus</location>
    </subcellularLocation>
</comment>
<dbReference type="InterPro" id="IPR001138">
    <property type="entry name" value="Zn2Cys6_DnaBD"/>
</dbReference>
<dbReference type="PANTHER" id="PTHR37534:SF46">
    <property type="entry name" value="ZN(II)2CYS6 TRANSCRIPTION FACTOR (EUROFUNG)"/>
    <property type="match status" value="1"/>
</dbReference>
<keyword evidence="5" id="KW-0539">Nucleus</keyword>
<feature type="domain" description="Zn(2)-C6 fungal-type" evidence="7">
    <location>
        <begin position="46"/>
        <end position="76"/>
    </location>
</feature>
<dbReference type="PROSITE" id="PS50048">
    <property type="entry name" value="ZN2_CY6_FUNGAL_2"/>
    <property type="match status" value="1"/>
</dbReference>
<dbReference type="Pfam" id="PF11951">
    <property type="entry name" value="Fungal_trans_2"/>
    <property type="match status" value="1"/>
</dbReference>
<gene>
    <name evidence="8" type="ORF">PV07_06158</name>
</gene>
<dbReference type="RefSeq" id="XP_016250630.1">
    <property type="nucleotide sequence ID" value="XM_016393111.1"/>
</dbReference>
<dbReference type="GeneID" id="27345352"/>